<dbReference type="GO" id="GO:0004519">
    <property type="term" value="F:endonuclease activity"/>
    <property type="evidence" value="ECO:0007669"/>
    <property type="project" value="UniProtKB-KW"/>
</dbReference>
<keyword evidence="1" id="KW-0808">Transferase</keyword>
<name>A0A1U7UXF1_NICSY</name>
<evidence type="ECO:0000256" key="4">
    <source>
        <dbReference type="ARBA" id="ARBA00022759"/>
    </source>
</evidence>
<keyword evidence="2" id="KW-0548">Nucleotidyltransferase</keyword>
<dbReference type="Gene3D" id="2.40.70.10">
    <property type="entry name" value="Acid Proteases"/>
    <property type="match status" value="1"/>
</dbReference>
<evidence type="ECO:0000313" key="6">
    <source>
        <dbReference type="Proteomes" id="UP000189701"/>
    </source>
</evidence>
<evidence type="ECO:0000256" key="2">
    <source>
        <dbReference type="ARBA" id="ARBA00022695"/>
    </source>
</evidence>
<evidence type="ECO:0000256" key="1">
    <source>
        <dbReference type="ARBA" id="ARBA00022679"/>
    </source>
</evidence>
<sequence>MPHDSLNIPISVSTLVVDSIVVDRVYRSCVVTITSFHIVVDLLLLDMVDFEVILGMVWFSPYHTILDCHAKTMSLVMLGLPRLEWRGTLGHSSSREISFLTDQHMVEKGYLAYMAYIRDSTVEVPSMDSVPIVREFSEVLKDLQLYVKFLMCELWLNSVVFLGHVVSSKGFKVDPKKIQTVWICPRPTLATEILCFLGLASYYHCFVKVQGLYTVNCDVSRLGIILMQDGRVIASEIARVLKDYDITILYYPNKGNVALANRFVILDISKPSRALAYVLAQSSLLQRIKARHFDDPHLSVLKDTVQHGGVKKVVIGEDGVMQLQGWIYVPNFDGLRELIPNVREGVIGVSSKFIFGLTTLTINYKWSNSYRILGVAHSQTSTSRKRSKVDLQAYTSKKNAKNKTDRGRGNGKMVQSSQTSDIQKSQVSVVSGKQQSKKGLLIG</sequence>
<dbReference type="InterPro" id="IPR043502">
    <property type="entry name" value="DNA/RNA_pol_sf"/>
</dbReference>
<dbReference type="Pfam" id="PF08284">
    <property type="entry name" value="RVP_2"/>
    <property type="match status" value="1"/>
</dbReference>
<evidence type="ECO:0000256" key="5">
    <source>
        <dbReference type="SAM" id="MobiDB-lite"/>
    </source>
</evidence>
<proteinExistence type="predicted"/>
<dbReference type="PANTHER" id="PTHR37984:SF5">
    <property type="entry name" value="PROTEIN NYNRIN-LIKE"/>
    <property type="match status" value="1"/>
</dbReference>
<dbReference type="AlphaFoldDB" id="A0A1U7UXF1"/>
<dbReference type="InterPro" id="IPR021109">
    <property type="entry name" value="Peptidase_aspartic_dom_sf"/>
</dbReference>
<protein>
    <submittedName>
        <fullName evidence="7">Uncharacterized protein LOC104210276</fullName>
    </submittedName>
</protein>
<accession>A0A1U7UXF1</accession>
<dbReference type="GO" id="GO:0016779">
    <property type="term" value="F:nucleotidyltransferase activity"/>
    <property type="evidence" value="ECO:0007669"/>
    <property type="project" value="UniProtKB-KW"/>
</dbReference>
<evidence type="ECO:0000313" key="7">
    <source>
        <dbReference type="RefSeq" id="XP_009757436.1"/>
    </source>
</evidence>
<dbReference type="Proteomes" id="UP000189701">
    <property type="component" value="Unplaced"/>
</dbReference>
<dbReference type="PANTHER" id="PTHR37984">
    <property type="entry name" value="PROTEIN CBG26694"/>
    <property type="match status" value="1"/>
</dbReference>
<dbReference type="RefSeq" id="XP_009757436.1">
    <property type="nucleotide sequence ID" value="XM_009759134.1"/>
</dbReference>
<keyword evidence="6" id="KW-1185">Reference proteome</keyword>
<organism evidence="6 7">
    <name type="scientific">Nicotiana sylvestris</name>
    <name type="common">Wood tobacco</name>
    <name type="synonym">South American tobacco</name>
    <dbReference type="NCBI Taxonomy" id="4096"/>
    <lineage>
        <taxon>Eukaryota</taxon>
        <taxon>Viridiplantae</taxon>
        <taxon>Streptophyta</taxon>
        <taxon>Embryophyta</taxon>
        <taxon>Tracheophyta</taxon>
        <taxon>Spermatophyta</taxon>
        <taxon>Magnoliopsida</taxon>
        <taxon>eudicotyledons</taxon>
        <taxon>Gunneridae</taxon>
        <taxon>Pentapetalae</taxon>
        <taxon>asterids</taxon>
        <taxon>lamiids</taxon>
        <taxon>Solanales</taxon>
        <taxon>Solanaceae</taxon>
        <taxon>Nicotianoideae</taxon>
        <taxon>Nicotianeae</taxon>
        <taxon>Nicotiana</taxon>
    </lineage>
</organism>
<evidence type="ECO:0000256" key="3">
    <source>
        <dbReference type="ARBA" id="ARBA00022722"/>
    </source>
</evidence>
<reference evidence="7" key="2">
    <citation type="submission" date="2025-08" db="UniProtKB">
        <authorList>
            <consortium name="RefSeq"/>
        </authorList>
    </citation>
    <scope>IDENTIFICATION</scope>
    <source>
        <tissue evidence="7">Leaf</tissue>
    </source>
</reference>
<dbReference type="InterPro" id="IPR050951">
    <property type="entry name" value="Retrovirus_Pol_polyprotein"/>
</dbReference>
<feature type="compositionally biased region" description="Low complexity" evidence="5">
    <location>
        <begin position="423"/>
        <end position="443"/>
    </location>
</feature>
<feature type="compositionally biased region" description="Polar residues" evidence="5">
    <location>
        <begin position="413"/>
        <end position="422"/>
    </location>
</feature>
<keyword evidence="3" id="KW-0540">Nuclease</keyword>
<feature type="region of interest" description="Disordered" evidence="5">
    <location>
        <begin position="396"/>
        <end position="443"/>
    </location>
</feature>
<dbReference type="SUPFAM" id="SSF56672">
    <property type="entry name" value="DNA/RNA polymerases"/>
    <property type="match status" value="1"/>
</dbReference>
<keyword evidence="4" id="KW-0255">Endonuclease</keyword>
<reference evidence="6" key="1">
    <citation type="journal article" date="2013" name="Genome Biol.">
        <title>Reference genomes and transcriptomes of Nicotiana sylvestris and Nicotiana tomentosiformis.</title>
        <authorList>
            <person name="Sierro N."/>
            <person name="Battey J.N."/>
            <person name="Ouadi S."/>
            <person name="Bovet L."/>
            <person name="Goepfert S."/>
            <person name="Bakaher N."/>
            <person name="Peitsch M.C."/>
            <person name="Ivanov N.V."/>
        </authorList>
    </citation>
    <scope>NUCLEOTIDE SEQUENCE [LARGE SCALE GENOMIC DNA]</scope>
</reference>
<gene>
    <name evidence="7" type="primary">LOC104210276</name>
</gene>
<keyword evidence="4" id="KW-0378">Hydrolase</keyword>
<dbReference type="eggNOG" id="KOG0017">
    <property type="taxonomic scope" value="Eukaryota"/>
</dbReference>